<gene>
    <name evidence="1" type="ORF">BD01_1502</name>
</gene>
<evidence type="ECO:0000313" key="2">
    <source>
        <dbReference type="Proteomes" id="UP000019434"/>
    </source>
</evidence>
<organism evidence="1 2">
    <name type="scientific">Thermococcus nautili</name>
    <dbReference type="NCBI Taxonomy" id="195522"/>
    <lineage>
        <taxon>Archaea</taxon>
        <taxon>Methanobacteriati</taxon>
        <taxon>Methanobacteriota</taxon>
        <taxon>Thermococci</taxon>
        <taxon>Thermococcales</taxon>
        <taxon>Thermococcaceae</taxon>
        <taxon>Thermococcus</taxon>
    </lineage>
</organism>
<protein>
    <recommendedName>
        <fullName evidence="3">DUF11 domain-containing protein</fullName>
    </recommendedName>
</protein>
<keyword evidence="2" id="KW-1185">Reference proteome</keyword>
<dbReference type="HOGENOM" id="CLU_846264_0_0_2"/>
<proteinExistence type="predicted"/>
<dbReference type="KEGG" id="tnu:BD01_1502"/>
<dbReference type="eggNOG" id="arCOG02698">
    <property type="taxonomic scope" value="Archaea"/>
</dbReference>
<dbReference type="STRING" id="195522.BD01_1502"/>
<evidence type="ECO:0000313" key="1">
    <source>
        <dbReference type="EMBL" id="AHL23110.1"/>
    </source>
</evidence>
<evidence type="ECO:0008006" key="3">
    <source>
        <dbReference type="Google" id="ProtNLM"/>
    </source>
</evidence>
<dbReference type="AlphaFoldDB" id="W8P6F5"/>
<dbReference type="EMBL" id="CP007264">
    <property type="protein sequence ID" value="AHL23110.1"/>
    <property type="molecule type" value="Genomic_DNA"/>
</dbReference>
<reference evidence="1 2" key="1">
    <citation type="submission" date="2014-02" db="EMBL/GenBank/DDBJ databases">
        <title>Genome Sequence of an Hyperthermophilic Archaeon, Thermococcus nautili 30-1, producing viral vesicles.</title>
        <authorList>
            <person name="Oberto J."/>
            <person name="Gaudin M."/>
            <person name="Cossu M."/>
            <person name="Gorlas A."/>
            <person name="Slesarev A."/>
            <person name="Marguet E."/>
            <person name="Forterre P."/>
        </authorList>
    </citation>
    <scope>NUCLEOTIDE SEQUENCE [LARGE SCALE GENOMIC DNA]</scope>
    <source>
        <strain evidence="1 2">30-1</strain>
    </source>
</reference>
<dbReference type="Proteomes" id="UP000019434">
    <property type="component" value="Chromosome"/>
</dbReference>
<accession>W8P6F5</accession>
<sequence length="292" mass="31775">MVSMRKFILITTFLLGLLLIVGSSGNFRAYTASRSAEFDVVSGSDSYIAYRCLSEPVPVNASSGVEFTAITVENLMDRPITFHVEGDYSALPDGLSGSVNGSTYTLEPGESAAIGGSFSADDDVDDGTYGVPLTVYAEWDGGSAELKDCSMYAKVEKPTYVLRKAIVGDVYNYTVWNWYSITLQLNFTNNGPEGDFVIKDFIPSQRGALYVPFHPDASSGDADMHFRVGHCGCWGWLIVWHVHVAHGETVTLNIPMSVIFYCPRDYVLNCGAHLCGTDVVSNKITVHVTGGR</sequence>
<name>W8P6F5_9EURY</name>